<keyword evidence="1" id="KW-1133">Transmembrane helix</keyword>
<feature type="transmembrane region" description="Helical" evidence="1">
    <location>
        <begin position="15"/>
        <end position="33"/>
    </location>
</feature>
<protein>
    <submittedName>
        <fullName evidence="2">Uncharacterized protein</fullName>
    </submittedName>
</protein>
<dbReference type="OrthoDB" id="4327736at2"/>
<keyword evidence="1" id="KW-0472">Membrane</keyword>
<gene>
    <name evidence="2" type="ORF">IQ63_16150</name>
</gene>
<dbReference type="EMBL" id="JPPY01000109">
    <property type="protein sequence ID" value="KND34502.1"/>
    <property type="molecule type" value="Genomic_DNA"/>
</dbReference>
<dbReference type="Proteomes" id="UP000037151">
    <property type="component" value="Unassembled WGS sequence"/>
</dbReference>
<feature type="transmembrane region" description="Helical" evidence="1">
    <location>
        <begin position="72"/>
        <end position="91"/>
    </location>
</feature>
<reference evidence="3" key="1">
    <citation type="submission" date="2014-07" db="EMBL/GenBank/DDBJ databases">
        <title>Genome sequencing of plant-pathogenic Streptomyces species.</title>
        <authorList>
            <person name="Harrison J."/>
            <person name="Sapp M."/>
            <person name="Thwaites R."/>
            <person name="Studholme D.J."/>
        </authorList>
    </citation>
    <scope>NUCLEOTIDE SEQUENCE [LARGE SCALE GENOMIC DNA]</scope>
    <source>
        <strain evidence="3">NCPPB 4445</strain>
    </source>
</reference>
<sequence>MTGTTSDTARGAGESSWVLPLLALVPAAALGFFTDLSAPWLVLSWVSVALSVILLAAGWVTVFRHGMRGASAWGICVFAHAVTLLQVIAVVRN</sequence>
<evidence type="ECO:0000313" key="2">
    <source>
        <dbReference type="EMBL" id="KND34502.1"/>
    </source>
</evidence>
<dbReference type="PATRIC" id="fig|42234.21.peg.3324"/>
<dbReference type="AlphaFoldDB" id="A0A0L0K8R1"/>
<organism evidence="2 3">
    <name type="scientific">Streptomyces acidiscabies</name>
    <dbReference type="NCBI Taxonomy" id="42234"/>
    <lineage>
        <taxon>Bacteria</taxon>
        <taxon>Bacillati</taxon>
        <taxon>Actinomycetota</taxon>
        <taxon>Actinomycetes</taxon>
        <taxon>Kitasatosporales</taxon>
        <taxon>Streptomycetaceae</taxon>
        <taxon>Streptomyces</taxon>
    </lineage>
</organism>
<evidence type="ECO:0000313" key="3">
    <source>
        <dbReference type="Proteomes" id="UP000037151"/>
    </source>
</evidence>
<feature type="transmembrane region" description="Helical" evidence="1">
    <location>
        <begin position="40"/>
        <end position="60"/>
    </location>
</feature>
<comment type="caution">
    <text evidence="2">The sequence shown here is derived from an EMBL/GenBank/DDBJ whole genome shotgun (WGS) entry which is preliminary data.</text>
</comment>
<accession>A0A0L0K8R1</accession>
<name>A0A0L0K8R1_9ACTN</name>
<keyword evidence="1" id="KW-0812">Transmembrane</keyword>
<evidence type="ECO:0000256" key="1">
    <source>
        <dbReference type="SAM" id="Phobius"/>
    </source>
</evidence>
<proteinExistence type="predicted"/>